<dbReference type="PANTHER" id="PTHR40710">
    <property type="entry name" value="RIKEN CDNA E230025N22 GENE"/>
    <property type="match status" value="1"/>
</dbReference>
<name>A0A8B8SRP2_CAMFR</name>
<feature type="region of interest" description="Disordered" evidence="1">
    <location>
        <begin position="160"/>
        <end position="183"/>
    </location>
</feature>
<keyword evidence="2" id="KW-1185">Reference proteome</keyword>
<dbReference type="PANTHER" id="PTHR40710:SF1">
    <property type="entry name" value="RIKEN CDNA E230025N22 GENE"/>
    <property type="match status" value="1"/>
</dbReference>
<dbReference type="RefSeq" id="XP_032332823.1">
    <property type="nucleotide sequence ID" value="XM_032476932.1"/>
</dbReference>
<dbReference type="KEGG" id="cfr:102509692"/>
<reference evidence="3" key="1">
    <citation type="submission" date="2025-08" db="UniProtKB">
        <authorList>
            <consortium name="RefSeq"/>
        </authorList>
    </citation>
    <scope>IDENTIFICATION</scope>
    <source>
        <tissue evidence="3">Ear skin</tissue>
    </source>
</reference>
<dbReference type="GeneID" id="102509692"/>
<sequence length="318" mass="36079">MKVNQVRPTLWDAVEEARARRAGLKSLRSGLLGDTLTESGLSQLGRALRELQVVKAWSQRLGSWMLKEVKAEAAGLPEPRVIDSTASHSPGLQEPQVAGRTASIESGLLEKHPPRGSEEQAQQAPDVALQFFLAQARRQRLRERHQIWIQEEMKHLEQEKEEVAGDQVKGLGAREEPSKERHRWHREQAALRLQLEALQAERDAAEQDLVALYDLYVQAARARTCHVLQVFRAWRGLWEERAVTTEHHYRSLLAGVLQDTISLATQNQELQAQNQQLWQTRLEAVMLDSSLEEKPGGTRGNPTHESLQLSPRPRTQKL</sequence>
<evidence type="ECO:0000256" key="1">
    <source>
        <dbReference type="SAM" id="MobiDB-lite"/>
    </source>
</evidence>
<feature type="compositionally biased region" description="Polar residues" evidence="1">
    <location>
        <begin position="300"/>
        <end position="309"/>
    </location>
</feature>
<accession>A0A8B8SRP2</accession>
<protein>
    <submittedName>
        <fullName evidence="3">Uncharacterized protein LOC102509692</fullName>
    </submittedName>
</protein>
<gene>
    <name evidence="3" type="primary">LOC102509692</name>
</gene>
<proteinExistence type="predicted"/>
<dbReference type="Proteomes" id="UP000694856">
    <property type="component" value="Chromosome 3"/>
</dbReference>
<dbReference type="AlphaFoldDB" id="A0A8B8SRP2"/>
<organism evidence="2 3">
    <name type="scientific">Camelus ferus</name>
    <name type="common">Wild bactrian camel</name>
    <name type="synonym">Camelus bactrianus ferus</name>
    <dbReference type="NCBI Taxonomy" id="419612"/>
    <lineage>
        <taxon>Eukaryota</taxon>
        <taxon>Metazoa</taxon>
        <taxon>Chordata</taxon>
        <taxon>Craniata</taxon>
        <taxon>Vertebrata</taxon>
        <taxon>Euteleostomi</taxon>
        <taxon>Mammalia</taxon>
        <taxon>Eutheria</taxon>
        <taxon>Laurasiatheria</taxon>
        <taxon>Artiodactyla</taxon>
        <taxon>Tylopoda</taxon>
        <taxon>Camelidae</taxon>
        <taxon>Camelus</taxon>
    </lineage>
</organism>
<feature type="region of interest" description="Disordered" evidence="1">
    <location>
        <begin position="80"/>
        <end position="101"/>
    </location>
</feature>
<evidence type="ECO:0000313" key="2">
    <source>
        <dbReference type="Proteomes" id="UP000694856"/>
    </source>
</evidence>
<evidence type="ECO:0000313" key="3">
    <source>
        <dbReference type="RefSeq" id="XP_032332823.1"/>
    </source>
</evidence>
<feature type="region of interest" description="Disordered" evidence="1">
    <location>
        <begin position="292"/>
        <end position="318"/>
    </location>
</feature>